<evidence type="ECO:0000259" key="3">
    <source>
        <dbReference type="PROSITE" id="PS50966"/>
    </source>
</evidence>
<feature type="compositionally biased region" description="Low complexity" evidence="2">
    <location>
        <begin position="114"/>
        <end position="133"/>
    </location>
</feature>
<protein>
    <submittedName>
        <fullName evidence="4">Zinc finger SWIM domain protein</fullName>
    </submittedName>
</protein>
<dbReference type="Pfam" id="PF04434">
    <property type="entry name" value="SWIM"/>
    <property type="match status" value="1"/>
</dbReference>
<dbReference type="InterPro" id="IPR007527">
    <property type="entry name" value="Znf_SWIM"/>
</dbReference>
<evidence type="ECO:0000256" key="1">
    <source>
        <dbReference type="PROSITE-ProRule" id="PRU00325"/>
    </source>
</evidence>
<sequence>MGERWTVDQVLMLAPDAASVRAGQKLATPTPWTATGHRLGAVWGLCAGSGRTPYRTVVDLTAPAYKCSCPSRKFPCKHAIGLLLLWSEGSVPEATEPPDDAAEWLAGRAARTVTPKASAPPKDPAQAAKTAAQRADRVRAGVEELQLWLTDQVANGLAGAEADAYRRFDTVAARLVDAQAPGLARRVRRLPELIVTGDGADWPDRLLAEFGRLWSLTVAHQRLDQLPEPLQHTVRRHVGYQTSRADVLATPGVTDTWAFVGSRTTEEDRLQARRTYVFGVESGRFGLILDYAPTGAVLPTYPVIGSALRTAMHFYPGNPDLRCLPDEQPATLVEVPSLPFATVADARRRLADAVATDPWLSVHPVLIGGWLARTATGRAALVDDAGAAVELLDVDARWAMLLALSGGQRIGVVGDFGVHGLDPFAIQLDGQVVGL</sequence>
<keyword evidence="1" id="KW-0862">Zinc</keyword>
<evidence type="ECO:0000313" key="5">
    <source>
        <dbReference type="Proteomes" id="UP000001219"/>
    </source>
</evidence>
<dbReference type="RefSeq" id="WP_012836283.1">
    <property type="nucleotide sequence ID" value="NC_013441.1"/>
</dbReference>
<gene>
    <name evidence="4" type="ordered locus">Gbro_4681</name>
</gene>
<dbReference type="GO" id="GO:0008270">
    <property type="term" value="F:zinc ion binding"/>
    <property type="evidence" value="ECO:0007669"/>
    <property type="project" value="UniProtKB-KW"/>
</dbReference>
<feature type="domain" description="SWIM-type" evidence="3">
    <location>
        <begin position="54"/>
        <end position="87"/>
    </location>
</feature>
<dbReference type="HOGENOM" id="CLU_051328_0_0_11"/>
<proteinExistence type="predicted"/>
<feature type="region of interest" description="Disordered" evidence="2">
    <location>
        <begin position="113"/>
        <end position="134"/>
    </location>
</feature>
<keyword evidence="1" id="KW-0863">Zinc-finger</keyword>
<keyword evidence="5" id="KW-1185">Reference proteome</keyword>
<organism evidence="4 5">
    <name type="scientific">Gordonia bronchialis (strain ATCC 25592 / DSM 43247 / BCRC 13721 / JCM 3198 / KCTC 3076 / NBRC 16047 / NCTC 10667)</name>
    <name type="common">Rhodococcus bronchialis</name>
    <dbReference type="NCBI Taxonomy" id="526226"/>
    <lineage>
        <taxon>Bacteria</taxon>
        <taxon>Bacillati</taxon>
        <taxon>Actinomycetota</taxon>
        <taxon>Actinomycetes</taxon>
        <taxon>Mycobacteriales</taxon>
        <taxon>Gordoniaceae</taxon>
        <taxon>Gordonia</taxon>
    </lineage>
</organism>
<evidence type="ECO:0000256" key="2">
    <source>
        <dbReference type="SAM" id="MobiDB-lite"/>
    </source>
</evidence>
<keyword evidence="1" id="KW-0479">Metal-binding</keyword>
<reference evidence="4 5" key="2">
    <citation type="journal article" date="2010" name="Stand. Genomic Sci.">
        <title>Complete genome sequence of Gordonia bronchialis type strain (3410).</title>
        <authorList>
            <person name="Ivanova N."/>
            <person name="Sikorski J."/>
            <person name="Jando M."/>
            <person name="Lapidus A."/>
            <person name="Nolan M."/>
            <person name="Lucas S."/>
            <person name="Del Rio T.G."/>
            <person name="Tice H."/>
            <person name="Copeland A."/>
            <person name="Cheng J.F."/>
            <person name="Chen F."/>
            <person name="Bruce D."/>
            <person name="Goodwin L."/>
            <person name="Pitluck S."/>
            <person name="Mavromatis K."/>
            <person name="Ovchinnikova G."/>
            <person name="Pati A."/>
            <person name="Chen A."/>
            <person name="Palaniappan K."/>
            <person name="Land M."/>
            <person name="Hauser L."/>
            <person name="Chang Y.J."/>
            <person name="Jeffries C.D."/>
            <person name="Chain P."/>
            <person name="Saunders E."/>
            <person name="Han C."/>
            <person name="Detter J.C."/>
            <person name="Brettin T."/>
            <person name="Rohde M."/>
            <person name="Goker M."/>
            <person name="Bristow J."/>
            <person name="Eisen J.A."/>
            <person name="Markowitz V."/>
            <person name="Hugenholtz P."/>
            <person name="Klenk H.P."/>
            <person name="Kyrpides N.C."/>
        </authorList>
    </citation>
    <scope>NUCLEOTIDE SEQUENCE [LARGE SCALE GENOMIC DNA]</scope>
    <source>
        <strain evidence="5">ATCC 25592 / DSM 43247 / BCRC 13721 / JCM 3198 / KCTC 3076 / NBRC 16047 / NCTC 10667</strain>
    </source>
</reference>
<accession>D0L857</accession>
<dbReference type="STRING" id="526226.Gbro_4681"/>
<dbReference type="PROSITE" id="PS50966">
    <property type="entry name" value="ZF_SWIM"/>
    <property type="match status" value="1"/>
</dbReference>
<dbReference type="EMBL" id="CP001802">
    <property type="protein sequence ID" value="ACY23805.1"/>
    <property type="molecule type" value="Genomic_DNA"/>
</dbReference>
<dbReference type="Proteomes" id="UP000001219">
    <property type="component" value="Chromosome"/>
</dbReference>
<reference evidence="5" key="1">
    <citation type="submission" date="2009-10" db="EMBL/GenBank/DDBJ databases">
        <title>The complete chromosome of Gordonia bronchialis DSM 43247.</title>
        <authorList>
            <consortium name="US DOE Joint Genome Institute (JGI-PGF)"/>
            <person name="Lucas S."/>
            <person name="Copeland A."/>
            <person name="Lapidus A."/>
            <person name="Glavina del Rio T."/>
            <person name="Dalin E."/>
            <person name="Tice H."/>
            <person name="Bruce D."/>
            <person name="Goodwin L."/>
            <person name="Pitluck S."/>
            <person name="Kyrpides N."/>
            <person name="Mavromatis K."/>
            <person name="Ivanova N."/>
            <person name="Ovchinnikova G."/>
            <person name="Saunders E."/>
            <person name="Brettin T."/>
            <person name="Detter J.C."/>
            <person name="Han C."/>
            <person name="Larimer F."/>
            <person name="Land M."/>
            <person name="Hauser L."/>
            <person name="Markowitz V."/>
            <person name="Cheng J.-F."/>
            <person name="Hugenholtz P."/>
            <person name="Woyke T."/>
            <person name="Wu D."/>
            <person name="Jando M."/>
            <person name="Schneider S."/>
            <person name="Goeker M."/>
            <person name="Klenk H.-P."/>
            <person name="Eisen J.A."/>
        </authorList>
    </citation>
    <scope>NUCLEOTIDE SEQUENCE [LARGE SCALE GENOMIC DNA]</scope>
    <source>
        <strain evidence="5">ATCC 25592 / DSM 43247 / BCRC 13721 / JCM 3198 / KCTC 3076 / NBRC 16047 / NCTC 10667</strain>
    </source>
</reference>
<dbReference type="KEGG" id="gbr:Gbro_4681"/>
<dbReference type="AlphaFoldDB" id="D0L857"/>
<dbReference type="eggNOG" id="COG4715">
    <property type="taxonomic scope" value="Bacteria"/>
</dbReference>
<name>D0L857_GORB4</name>
<evidence type="ECO:0000313" key="4">
    <source>
        <dbReference type="EMBL" id="ACY23805.1"/>
    </source>
</evidence>
<dbReference type="OrthoDB" id="9816340at2"/>